<dbReference type="Pfam" id="PF00501">
    <property type="entry name" value="AMP-binding"/>
    <property type="match status" value="1"/>
</dbReference>
<dbReference type="GO" id="GO:0016878">
    <property type="term" value="F:acid-thiol ligase activity"/>
    <property type="evidence" value="ECO:0007669"/>
    <property type="project" value="UniProtKB-ARBA"/>
</dbReference>
<evidence type="ECO:0000259" key="1">
    <source>
        <dbReference type="Pfam" id="PF00501"/>
    </source>
</evidence>
<dbReference type="PANTHER" id="PTHR43767">
    <property type="entry name" value="LONG-CHAIN-FATTY-ACID--COA LIGASE"/>
    <property type="match status" value="1"/>
</dbReference>
<protein>
    <submittedName>
        <fullName evidence="3">O-succinylbenzoic acid--CoA ligase</fullName>
    </submittedName>
</protein>
<keyword evidence="4" id="KW-1185">Reference proteome</keyword>
<dbReference type="Proteomes" id="UP000316560">
    <property type="component" value="Unassembled WGS sequence"/>
</dbReference>
<dbReference type="InterPro" id="IPR000873">
    <property type="entry name" value="AMP-dep_synth/lig_dom"/>
</dbReference>
<evidence type="ECO:0000313" key="4">
    <source>
        <dbReference type="Proteomes" id="UP000316560"/>
    </source>
</evidence>
<gene>
    <name evidence="3" type="ORF">FB472_1070</name>
</gene>
<dbReference type="InterPro" id="IPR025110">
    <property type="entry name" value="AMP-bd_C"/>
</dbReference>
<proteinExistence type="predicted"/>
<feature type="domain" description="AMP-dependent synthetase/ligase" evidence="1">
    <location>
        <begin position="42"/>
        <end position="209"/>
    </location>
</feature>
<dbReference type="InterPro" id="IPR050237">
    <property type="entry name" value="ATP-dep_AMP-bd_enzyme"/>
</dbReference>
<evidence type="ECO:0000259" key="2">
    <source>
        <dbReference type="Pfam" id="PF13193"/>
    </source>
</evidence>
<dbReference type="Pfam" id="PF13193">
    <property type="entry name" value="AMP-binding_C"/>
    <property type="match status" value="1"/>
</dbReference>
<dbReference type="Gene3D" id="3.30.300.30">
    <property type="match status" value="1"/>
</dbReference>
<comment type="caution">
    <text evidence="3">The sequence shown here is derived from an EMBL/GenBank/DDBJ whole genome shotgun (WGS) entry which is preliminary data.</text>
</comment>
<accession>A0A8H2PWU1</accession>
<dbReference type="Gene3D" id="3.40.50.12780">
    <property type="entry name" value="N-terminal domain of ligase-like"/>
    <property type="match status" value="1"/>
</dbReference>
<dbReference type="RefSeq" id="WP_141989964.1">
    <property type="nucleotide sequence ID" value="NZ_VFRA01000001.1"/>
</dbReference>
<keyword evidence="3" id="KW-0436">Ligase</keyword>
<sequence>MTRELWSIDARDPRTVWAALVPALEGTGAAILPHPASPSGLPETVPANVAVVVETSGSTGRPKRVMLSAEALKASAAASEELLGGSGQWLLAVPAHYIAGINVLVRSHLAGTEPVMMKPNGFSAETFIAAAGELTAGRRFVSFVPVQLARLLESDDAVDILGTFSRILVGGQSIPATLLAAARARGLNVTTTYGSSETSGGCIWDGRALDGVHVRLVDDRIELAGPMLAEGYLNDPRRSAFSFREHDGTRWYRTDDVGEFVDGVLRVRGRADDMIISGGVKVSLAEVETAVRALPGHSEAVVVAAPHPEWGEAPVVVTTSAIDLDTLRQLVTAQLFAAAAPARVMLIDAIPLLGTGKPDRLALASLVLK</sequence>
<organism evidence="3 4">
    <name type="scientific">Rhodoglobus vestalii</name>
    <dbReference type="NCBI Taxonomy" id="193384"/>
    <lineage>
        <taxon>Bacteria</taxon>
        <taxon>Bacillati</taxon>
        <taxon>Actinomycetota</taxon>
        <taxon>Actinomycetes</taxon>
        <taxon>Micrococcales</taxon>
        <taxon>Microbacteriaceae</taxon>
        <taxon>Rhodoglobus</taxon>
    </lineage>
</organism>
<dbReference type="AlphaFoldDB" id="A0A8H2PWU1"/>
<dbReference type="InterPro" id="IPR042099">
    <property type="entry name" value="ANL_N_sf"/>
</dbReference>
<dbReference type="SUPFAM" id="SSF56801">
    <property type="entry name" value="Acetyl-CoA synthetase-like"/>
    <property type="match status" value="1"/>
</dbReference>
<dbReference type="InterPro" id="IPR045851">
    <property type="entry name" value="AMP-bd_C_sf"/>
</dbReference>
<reference evidence="3 4" key="1">
    <citation type="submission" date="2019-06" db="EMBL/GenBank/DDBJ databases">
        <title>Sequencing the genomes of 1000 actinobacteria strains.</title>
        <authorList>
            <person name="Klenk H.-P."/>
        </authorList>
    </citation>
    <scope>NUCLEOTIDE SEQUENCE [LARGE SCALE GENOMIC DNA]</scope>
    <source>
        <strain evidence="3 4">DSM 21947</strain>
    </source>
</reference>
<evidence type="ECO:0000313" key="3">
    <source>
        <dbReference type="EMBL" id="TQO19510.1"/>
    </source>
</evidence>
<dbReference type="EMBL" id="VFRA01000001">
    <property type="protein sequence ID" value="TQO19510.1"/>
    <property type="molecule type" value="Genomic_DNA"/>
</dbReference>
<name>A0A8H2PWU1_9MICO</name>
<feature type="domain" description="AMP-binding enzyme C-terminal" evidence="2">
    <location>
        <begin position="286"/>
        <end position="357"/>
    </location>
</feature>
<dbReference type="PANTHER" id="PTHR43767:SF1">
    <property type="entry name" value="NONRIBOSOMAL PEPTIDE SYNTHASE PES1 (EUROFUNG)-RELATED"/>
    <property type="match status" value="1"/>
</dbReference>
<dbReference type="OrthoDB" id="9803968at2"/>